<protein>
    <submittedName>
        <fullName evidence="3">Uncharacterized protein</fullName>
    </submittedName>
</protein>
<keyword evidence="2" id="KW-0472">Membrane</keyword>
<feature type="transmembrane region" description="Helical" evidence="2">
    <location>
        <begin position="180"/>
        <end position="201"/>
    </location>
</feature>
<feature type="compositionally biased region" description="Polar residues" evidence="1">
    <location>
        <begin position="361"/>
        <end position="379"/>
    </location>
</feature>
<feature type="compositionally biased region" description="Polar residues" evidence="1">
    <location>
        <begin position="281"/>
        <end position="294"/>
    </location>
</feature>
<dbReference type="AlphaFoldDB" id="A0AAE0NTX5"/>
<evidence type="ECO:0000256" key="1">
    <source>
        <dbReference type="SAM" id="MobiDB-lite"/>
    </source>
</evidence>
<feature type="region of interest" description="Disordered" evidence="1">
    <location>
        <begin position="455"/>
        <end position="479"/>
    </location>
</feature>
<accession>A0AAE0NTX5</accession>
<feature type="transmembrane region" description="Helical" evidence="2">
    <location>
        <begin position="139"/>
        <end position="160"/>
    </location>
</feature>
<feature type="compositionally biased region" description="Polar residues" evidence="1">
    <location>
        <begin position="324"/>
        <end position="347"/>
    </location>
</feature>
<evidence type="ECO:0000313" key="3">
    <source>
        <dbReference type="EMBL" id="KAK3387678.1"/>
    </source>
</evidence>
<feature type="region of interest" description="Disordered" evidence="1">
    <location>
        <begin position="281"/>
        <end position="404"/>
    </location>
</feature>
<feature type="transmembrane region" description="Helical" evidence="2">
    <location>
        <begin position="222"/>
        <end position="245"/>
    </location>
</feature>
<name>A0AAE0NTX5_9PEZI</name>
<feature type="transmembrane region" description="Helical" evidence="2">
    <location>
        <begin position="99"/>
        <end position="118"/>
    </location>
</feature>
<organism evidence="3 4">
    <name type="scientific">Podospora didyma</name>
    <dbReference type="NCBI Taxonomy" id="330526"/>
    <lineage>
        <taxon>Eukaryota</taxon>
        <taxon>Fungi</taxon>
        <taxon>Dikarya</taxon>
        <taxon>Ascomycota</taxon>
        <taxon>Pezizomycotina</taxon>
        <taxon>Sordariomycetes</taxon>
        <taxon>Sordariomycetidae</taxon>
        <taxon>Sordariales</taxon>
        <taxon>Podosporaceae</taxon>
        <taxon>Podospora</taxon>
    </lineage>
</organism>
<keyword evidence="2" id="KW-0812">Transmembrane</keyword>
<dbReference type="EMBL" id="JAULSW010000003">
    <property type="protein sequence ID" value="KAK3387678.1"/>
    <property type="molecule type" value="Genomic_DNA"/>
</dbReference>
<dbReference type="PANTHER" id="PTHR38848:SF3">
    <property type="entry name" value="G-PROTEIN COUPLED RECEPTORS FAMILY 3 PROFILE DOMAIN-CONTAINING PROTEIN"/>
    <property type="match status" value="1"/>
</dbReference>
<comment type="caution">
    <text evidence="3">The sequence shown here is derived from an EMBL/GenBank/DDBJ whole genome shotgun (WGS) entry which is preliminary data.</text>
</comment>
<evidence type="ECO:0000313" key="4">
    <source>
        <dbReference type="Proteomes" id="UP001285441"/>
    </source>
</evidence>
<feature type="transmembrane region" description="Helical" evidence="2">
    <location>
        <begin position="25"/>
        <end position="52"/>
    </location>
</feature>
<dbReference type="PANTHER" id="PTHR38848">
    <property type="entry name" value="G-PROTEIN COUPLED RECEPTORS FAMILY 3 PROFILE DOMAIN-CONTAINING PROTEIN"/>
    <property type="match status" value="1"/>
</dbReference>
<feature type="transmembrane region" description="Helical" evidence="2">
    <location>
        <begin position="64"/>
        <end position="87"/>
    </location>
</feature>
<evidence type="ECO:0000256" key="2">
    <source>
        <dbReference type="SAM" id="Phobius"/>
    </source>
</evidence>
<keyword evidence="2" id="KW-1133">Transmembrane helix</keyword>
<gene>
    <name evidence="3" type="ORF">B0H63DRAFT_470687</name>
</gene>
<reference evidence="3" key="1">
    <citation type="journal article" date="2023" name="Mol. Phylogenet. Evol.">
        <title>Genome-scale phylogeny and comparative genomics of the fungal order Sordariales.</title>
        <authorList>
            <person name="Hensen N."/>
            <person name="Bonometti L."/>
            <person name="Westerberg I."/>
            <person name="Brannstrom I.O."/>
            <person name="Guillou S."/>
            <person name="Cros-Aarteil S."/>
            <person name="Calhoun S."/>
            <person name="Haridas S."/>
            <person name="Kuo A."/>
            <person name="Mondo S."/>
            <person name="Pangilinan J."/>
            <person name="Riley R."/>
            <person name="LaButti K."/>
            <person name="Andreopoulos B."/>
            <person name="Lipzen A."/>
            <person name="Chen C."/>
            <person name="Yan M."/>
            <person name="Daum C."/>
            <person name="Ng V."/>
            <person name="Clum A."/>
            <person name="Steindorff A."/>
            <person name="Ohm R.A."/>
            <person name="Martin F."/>
            <person name="Silar P."/>
            <person name="Natvig D.O."/>
            <person name="Lalanne C."/>
            <person name="Gautier V."/>
            <person name="Ament-Velasquez S.L."/>
            <person name="Kruys A."/>
            <person name="Hutchinson M.I."/>
            <person name="Powell A.J."/>
            <person name="Barry K."/>
            <person name="Miller A.N."/>
            <person name="Grigoriev I.V."/>
            <person name="Debuchy R."/>
            <person name="Gladieux P."/>
            <person name="Hiltunen Thoren M."/>
            <person name="Johannesson H."/>
        </authorList>
    </citation>
    <scope>NUCLEOTIDE SEQUENCE</scope>
    <source>
        <strain evidence="3">CBS 232.78</strain>
    </source>
</reference>
<proteinExistence type="predicted"/>
<dbReference type="Proteomes" id="UP001285441">
    <property type="component" value="Unassembled WGS sequence"/>
</dbReference>
<keyword evidence="4" id="KW-1185">Reference proteome</keyword>
<feature type="compositionally biased region" description="Basic and acidic residues" evidence="1">
    <location>
        <begin position="393"/>
        <end position="402"/>
    </location>
</feature>
<reference evidence="3" key="2">
    <citation type="submission" date="2023-06" db="EMBL/GenBank/DDBJ databases">
        <authorList>
            <consortium name="Lawrence Berkeley National Laboratory"/>
            <person name="Haridas S."/>
            <person name="Hensen N."/>
            <person name="Bonometti L."/>
            <person name="Westerberg I."/>
            <person name="Brannstrom I.O."/>
            <person name="Guillou S."/>
            <person name="Cros-Aarteil S."/>
            <person name="Calhoun S."/>
            <person name="Kuo A."/>
            <person name="Mondo S."/>
            <person name="Pangilinan J."/>
            <person name="Riley R."/>
            <person name="LaButti K."/>
            <person name="Andreopoulos B."/>
            <person name="Lipzen A."/>
            <person name="Chen C."/>
            <person name="Yanf M."/>
            <person name="Daum C."/>
            <person name="Ng V."/>
            <person name="Clum A."/>
            <person name="Steindorff A."/>
            <person name="Ohm R."/>
            <person name="Martin F."/>
            <person name="Silar P."/>
            <person name="Natvig D."/>
            <person name="Lalanne C."/>
            <person name="Gautier V."/>
            <person name="Ament-velasquez S.L."/>
            <person name="Kruys A."/>
            <person name="Hutchinson M.I."/>
            <person name="Powell A.J."/>
            <person name="Barry K."/>
            <person name="Miller A.N."/>
            <person name="Grigoriev I.V."/>
            <person name="Debuchy R."/>
            <person name="Gladieux P."/>
            <person name="Thoren M.H."/>
            <person name="Johannesson H."/>
        </authorList>
    </citation>
    <scope>NUCLEOTIDE SEQUENCE</scope>
    <source>
        <strain evidence="3">CBS 232.78</strain>
    </source>
</reference>
<sequence>MISPLFLAPRNAETMDREDGYEEPLSGVVISVILAMISLVIISSFLTQRFLAVKVWSRLPFVQWLVFAIYADSFLFVFATAILQFGFGVDHSVSVCEAAILLCLACYVTTKILIYMFLVEKAHIIRSSSQRPRLHSKLYIFNSFGMIGVYIVVVTLNFIYRITRVENGQCIIGMKKLAMIPLIAFDLLVNVYLTILFLIPLSSLYSYKNKQQKAGNRRLRIVAMRTFVGSVCTLASSVINLSVLMALNGEPGWVCLMCCNSDILFSAIVIQWVTSRDSTSSASNESVSLSQPKSHNAGEELVSRKSRPIMISGGGSGALDLKPSFTTPGRHGSTNSTGRNSPRTAPSTEAIVNDAGEISVDTETITGMTEPSPCSTNTIYCEEKGQTTPGVDSARDEEEHRMPRMPPPSLAAPAARHLVFPPPSEVLVHVNYGSSLSRDGAGEGRVRLGNSIVIGAGSGSGPGTANSGSGPGRSGGENDCVGDLPWGYIGPGATSDGGAIL</sequence>